<reference evidence="1 2" key="1">
    <citation type="submission" date="2024-05" db="EMBL/GenBank/DDBJ databases">
        <title>Haplotype-resolved chromosome-level genome assembly of Huyou (Citrus changshanensis).</title>
        <authorList>
            <person name="Miao C."/>
            <person name="Chen W."/>
            <person name="Wu Y."/>
            <person name="Wang L."/>
            <person name="Zhao S."/>
            <person name="Grierson D."/>
            <person name="Xu C."/>
            <person name="Chen K."/>
        </authorList>
    </citation>
    <scope>NUCLEOTIDE SEQUENCE [LARGE SCALE GENOMIC DNA]</scope>
    <source>
        <strain evidence="1">01-14</strain>
        <tissue evidence="1">Leaf</tissue>
    </source>
</reference>
<organism evidence="1 2">
    <name type="scientific">Citrus x changshan-huyou</name>
    <dbReference type="NCBI Taxonomy" id="2935761"/>
    <lineage>
        <taxon>Eukaryota</taxon>
        <taxon>Viridiplantae</taxon>
        <taxon>Streptophyta</taxon>
        <taxon>Embryophyta</taxon>
        <taxon>Tracheophyta</taxon>
        <taxon>Spermatophyta</taxon>
        <taxon>Magnoliopsida</taxon>
        <taxon>eudicotyledons</taxon>
        <taxon>Gunneridae</taxon>
        <taxon>Pentapetalae</taxon>
        <taxon>rosids</taxon>
        <taxon>malvids</taxon>
        <taxon>Sapindales</taxon>
        <taxon>Rutaceae</taxon>
        <taxon>Aurantioideae</taxon>
        <taxon>Citrus</taxon>
    </lineage>
</organism>
<evidence type="ECO:0000313" key="2">
    <source>
        <dbReference type="Proteomes" id="UP001428341"/>
    </source>
</evidence>
<dbReference type="AlphaFoldDB" id="A0AAP0MKV0"/>
<dbReference type="Proteomes" id="UP001428341">
    <property type="component" value="Unassembled WGS sequence"/>
</dbReference>
<dbReference type="PROSITE" id="PS51257">
    <property type="entry name" value="PROKAR_LIPOPROTEIN"/>
    <property type="match status" value="1"/>
</dbReference>
<dbReference type="EMBL" id="JBCGBO010000004">
    <property type="protein sequence ID" value="KAK9209031.1"/>
    <property type="molecule type" value="Genomic_DNA"/>
</dbReference>
<sequence>MAVKVEQAAATVVVASGVSCGNSQGRADCCVALLGATTVACVSH</sequence>
<evidence type="ECO:0000313" key="1">
    <source>
        <dbReference type="EMBL" id="KAK9209031.1"/>
    </source>
</evidence>
<name>A0AAP0MKV0_9ROSI</name>
<protein>
    <submittedName>
        <fullName evidence="1">Uncharacterized protein</fullName>
    </submittedName>
</protein>
<proteinExistence type="predicted"/>
<comment type="caution">
    <text evidence="1">The sequence shown here is derived from an EMBL/GenBank/DDBJ whole genome shotgun (WGS) entry which is preliminary data.</text>
</comment>
<accession>A0AAP0MKV0</accession>
<gene>
    <name evidence="1" type="ORF">WN944_001394</name>
</gene>
<keyword evidence="2" id="KW-1185">Reference proteome</keyword>